<accession>A0ABW8YWJ6</accession>
<gene>
    <name evidence="1" type="ORF">ABS766_07935</name>
</gene>
<reference evidence="1 2" key="1">
    <citation type="submission" date="2024-06" db="EMBL/GenBank/DDBJ databases">
        <authorList>
            <person name="Kaempfer P."/>
            <person name="Viver T."/>
        </authorList>
    </citation>
    <scope>NUCLEOTIDE SEQUENCE [LARGE SCALE GENOMIC DNA]</scope>
    <source>
        <strain evidence="1 2">ST-119</strain>
    </source>
</reference>
<dbReference type="Proteomes" id="UP001629156">
    <property type="component" value="Unassembled WGS sequence"/>
</dbReference>
<keyword evidence="2" id="KW-1185">Reference proteome</keyword>
<protein>
    <submittedName>
        <fullName evidence="1">Uncharacterized protein</fullName>
    </submittedName>
</protein>
<proteinExistence type="predicted"/>
<sequence length="214" mass="25042">MPTVKPYLLFICFVLLLPLILFSQPKRDSLLSKNVKNVVDTLNVMDYLRNHALHFGVLPKEKSITINPTFFTKGKDSVIENNPVPAIDIEKYLEFDTKGIPVTWNEFSERVSRKNIECLLGMIKNYGYLSNKRVRLYSNDDFNAVSVYINAAPKEYKKDLWEVVKKEYKIGNMDEGEYLINEYMLGKGPRDFELFLRKYKRRTGKDLQIILDKQ</sequence>
<name>A0ABW8YWJ6_9FLAO</name>
<dbReference type="EMBL" id="JBELPZ010000006">
    <property type="protein sequence ID" value="MFL9844345.1"/>
    <property type="molecule type" value="Genomic_DNA"/>
</dbReference>
<evidence type="ECO:0000313" key="2">
    <source>
        <dbReference type="Proteomes" id="UP001629156"/>
    </source>
</evidence>
<organism evidence="1 2">
    <name type="scientific">Flavobacterium rhizosphaerae</name>
    <dbReference type="NCBI Taxonomy" id="3163298"/>
    <lineage>
        <taxon>Bacteria</taxon>
        <taxon>Pseudomonadati</taxon>
        <taxon>Bacteroidota</taxon>
        <taxon>Flavobacteriia</taxon>
        <taxon>Flavobacteriales</taxon>
        <taxon>Flavobacteriaceae</taxon>
        <taxon>Flavobacterium</taxon>
    </lineage>
</organism>
<comment type="caution">
    <text evidence="1">The sequence shown here is derived from an EMBL/GenBank/DDBJ whole genome shotgun (WGS) entry which is preliminary data.</text>
</comment>
<evidence type="ECO:0000313" key="1">
    <source>
        <dbReference type="EMBL" id="MFL9844345.1"/>
    </source>
</evidence>